<evidence type="ECO:0000313" key="5">
    <source>
        <dbReference type="EMBL" id="KAG2997533.1"/>
    </source>
</evidence>
<dbReference type="STRING" id="29920.A0A329RVT8"/>
<organism evidence="7 8">
    <name type="scientific">Phytophthora cactorum</name>
    <dbReference type="NCBI Taxonomy" id="29920"/>
    <lineage>
        <taxon>Eukaryota</taxon>
        <taxon>Sar</taxon>
        <taxon>Stramenopiles</taxon>
        <taxon>Oomycota</taxon>
        <taxon>Peronosporomycetes</taxon>
        <taxon>Peronosporales</taxon>
        <taxon>Peronosporaceae</taxon>
        <taxon>Phytophthora</taxon>
    </lineage>
</organism>
<dbReference type="OrthoDB" id="117643at2759"/>
<proteinExistence type="predicted"/>
<dbReference type="Proteomes" id="UP000735874">
    <property type="component" value="Unassembled WGS sequence"/>
</dbReference>
<reference evidence="2" key="2">
    <citation type="submission" date="2018-10" db="EMBL/GenBank/DDBJ databases">
        <title>Effector identification in a new, highly contiguous assembly of the strawberry crown rot pathogen Phytophthora cactorum.</title>
        <authorList>
            <person name="Armitage A.D."/>
            <person name="Nellist C.F."/>
            <person name="Bates H."/>
            <person name="Vickerstaff R.J."/>
            <person name="Harrison R.J."/>
        </authorList>
    </citation>
    <scope>NUCLEOTIDE SEQUENCE</scope>
    <source>
        <strain evidence="2">15-7</strain>
        <strain evidence="3">4032</strain>
        <strain evidence="4">4040</strain>
        <strain evidence="5">P415</strain>
        <strain evidence="6">P421</strain>
    </source>
</reference>
<comment type="caution">
    <text evidence="7">The sequence shown here is derived from an EMBL/GenBank/DDBJ whole genome shotgun (WGS) entry which is preliminary data.</text>
</comment>
<dbReference type="Proteomes" id="UP000697107">
    <property type="component" value="Unassembled WGS sequence"/>
</dbReference>
<sequence>MVLSTIGRKVKQIGAITEPCPAAVSDYQHWMGGVDVNDQLCLQKYSLQTSTKLKKYYKSLFLGFIDLALVNAYISHKETAKVTSTTTMGVENGMAFCRTSFCS</sequence>
<dbReference type="Proteomes" id="UP000760860">
    <property type="component" value="Unassembled WGS sequence"/>
</dbReference>
<protein>
    <recommendedName>
        <fullName evidence="1">PiggyBac transposable element-derived protein domain-containing protein</fullName>
    </recommendedName>
</protein>
<gene>
    <name evidence="7" type="ORF">PC110_g16128</name>
    <name evidence="2" type="ORF">PC113_g1998</name>
    <name evidence="3" type="ORF">PC115_g1421</name>
    <name evidence="4" type="ORF">PC117_g2047</name>
    <name evidence="5" type="ORF">PC118_g1873</name>
    <name evidence="6" type="ORF">PC129_g13005</name>
</gene>
<accession>A0A329RVT8</accession>
<dbReference type="EMBL" id="MJFZ01000559">
    <property type="protein sequence ID" value="RAW27482.1"/>
    <property type="molecule type" value="Genomic_DNA"/>
</dbReference>
<dbReference type="EMBL" id="RCMK01000025">
    <property type="protein sequence ID" value="KAG2953385.1"/>
    <property type="molecule type" value="Genomic_DNA"/>
</dbReference>
<dbReference type="InterPro" id="IPR029526">
    <property type="entry name" value="PGBD"/>
</dbReference>
<evidence type="ECO:0000313" key="8">
    <source>
        <dbReference type="Proteomes" id="UP000251314"/>
    </source>
</evidence>
<dbReference type="Pfam" id="PF13843">
    <property type="entry name" value="DDE_Tnp_1_7"/>
    <property type="match status" value="1"/>
</dbReference>
<evidence type="ECO:0000313" key="3">
    <source>
        <dbReference type="EMBL" id="KAG2942504.1"/>
    </source>
</evidence>
<evidence type="ECO:0000313" key="6">
    <source>
        <dbReference type="EMBL" id="KAG3216131.1"/>
    </source>
</evidence>
<dbReference type="EMBL" id="RCML01000025">
    <property type="protein sequence ID" value="KAG2997533.1"/>
    <property type="molecule type" value="Genomic_DNA"/>
</dbReference>
<feature type="domain" description="PiggyBac transposable element-derived protein" evidence="1">
    <location>
        <begin position="6"/>
        <end position="73"/>
    </location>
</feature>
<dbReference type="EMBL" id="RCMI01000017">
    <property type="protein sequence ID" value="KAG2942504.1"/>
    <property type="molecule type" value="Genomic_DNA"/>
</dbReference>
<evidence type="ECO:0000313" key="7">
    <source>
        <dbReference type="EMBL" id="RAW27482.1"/>
    </source>
</evidence>
<dbReference type="VEuPathDB" id="FungiDB:PC110_g16128"/>
<dbReference type="EMBL" id="RCMV01000507">
    <property type="protein sequence ID" value="KAG3216131.1"/>
    <property type="molecule type" value="Genomic_DNA"/>
</dbReference>
<reference evidence="7 8" key="1">
    <citation type="submission" date="2018-01" db="EMBL/GenBank/DDBJ databases">
        <title>Draft genome of the strawberry crown rot pathogen Phytophthora cactorum.</title>
        <authorList>
            <person name="Armitage A.D."/>
            <person name="Lysoe E."/>
            <person name="Nellist C.F."/>
            <person name="Harrison R.J."/>
            <person name="Brurberg M.B."/>
        </authorList>
    </citation>
    <scope>NUCLEOTIDE SEQUENCE [LARGE SCALE GENOMIC DNA]</scope>
    <source>
        <strain evidence="7 8">10300</strain>
    </source>
</reference>
<dbReference type="PANTHER" id="PTHR46599">
    <property type="entry name" value="PIGGYBAC TRANSPOSABLE ELEMENT-DERIVED PROTEIN 4"/>
    <property type="match status" value="1"/>
</dbReference>
<dbReference type="Proteomes" id="UP000251314">
    <property type="component" value="Unassembled WGS sequence"/>
</dbReference>
<dbReference type="Proteomes" id="UP000736787">
    <property type="component" value="Unassembled WGS sequence"/>
</dbReference>
<dbReference type="EMBL" id="RCMG01000025">
    <property type="protein sequence ID" value="KAG2867431.1"/>
    <property type="molecule type" value="Genomic_DNA"/>
</dbReference>
<dbReference type="AlphaFoldDB" id="A0A329RVT8"/>
<dbReference type="Proteomes" id="UP000774804">
    <property type="component" value="Unassembled WGS sequence"/>
</dbReference>
<evidence type="ECO:0000313" key="4">
    <source>
        <dbReference type="EMBL" id="KAG2953385.1"/>
    </source>
</evidence>
<keyword evidence="8" id="KW-1185">Reference proteome</keyword>
<dbReference type="PANTHER" id="PTHR46599:SF3">
    <property type="entry name" value="PIGGYBAC TRANSPOSABLE ELEMENT-DERIVED PROTEIN 4"/>
    <property type="match status" value="1"/>
</dbReference>
<name>A0A329RVT8_9STRA</name>
<evidence type="ECO:0000259" key="1">
    <source>
        <dbReference type="Pfam" id="PF13843"/>
    </source>
</evidence>
<evidence type="ECO:0000313" key="2">
    <source>
        <dbReference type="EMBL" id="KAG2867431.1"/>
    </source>
</evidence>